<dbReference type="SMART" id="SM00028">
    <property type="entry name" value="TPR"/>
    <property type="match status" value="5"/>
</dbReference>
<feature type="repeat" description="TPR" evidence="8">
    <location>
        <begin position="419"/>
        <end position="452"/>
    </location>
</feature>
<dbReference type="PANTHER" id="PTHR10130:SF0">
    <property type="entry name" value="GH08708P"/>
    <property type="match status" value="1"/>
</dbReference>
<keyword evidence="4" id="KW-0963">Cytoplasm</keyword>
<comment type="caution">
    <text evidence="9">The sequence shown here is derived from an EMBL/GenBank/DDBJ whole genome shotgun (WGS) entry which is preliminary data.</text>
</comment>
<dbReference type="PROSITE" id="PS50005">
    <property type="entry name" value="TPR"/>
    <property type="match status" value="3"/>
</dbReference>
<evidence type="ECO:0000256" key="6">
    <source>
        <dbReference type="ARBA" id="ARBA00022803"/>
    </source>
</evidence>
<keyword evidence="5" id="KW-0677">Repeat</keyword>
<dbReference type="InterPro" id="IPR024111">
    <property type="entry name" value="PEX5/PEX5L"/>
</dbReference>
<evidence type="ECO:0000313" key="10">
    <source>
        <dbReference type="Proteomes" id="UP001431783"/>
    </source>
</evidence>
<dbReference type="GO" id="GO:0016560">
    <property type="term" value="P:protein import into peroxisome matrix, docking"/>
    <property type="evidence" value="ECO:0007669"/>
    <property type="project" value="TreeGrafter"/>
</dbReference>
<dbReference type="GO" id="GO:0005778">
    <property type="term" value="C:peroxisomal membrane"/>
    <property type="evidence" value="ECO:0007669"/>
    <property type="project" value="TreeGrafter"/>
</dbReference>
<organism evidence="9 10">
    <name type="scientific">Henosepilachna vigintioctopunctata</name>
    <dbReference type="NCBI Taxonomy" id="420089"/>
    <lineage>
        <taxon>Eukaryota</taxon>
        <taxon>Metazoa</taxon>
        <taxon>Ecdysozoa</taxon>
        <taxon>Arthropoda</taxon>
        <taxon>Hexapoda</taxon>
        <taxon>Insecta</taxon>
        <taxon>Pterygota</taxon>
        <taxon>Neoptera</taxon>
        <taxon>Endopterygota</taxon>
        <taxon>Coleoptera</taxon>
        <taxon>Polyphaga</taxon>
        <taxon>Cucujiformia</taxon>
        <taxon>Coccinelloidea</taxon>
        <taxon>Coccinellidae</taxon>
        <taxon>Epilachninae</taxon>
        <taxon>Epilachnini</taxon>
        <taxon>Henosepilachna</taxon>
    </lineage>
</organism>
<dbReference type="InterPro" id="IPR011990">
    <property type="entry name" value="TPR-like_helical_dom_sf"/>
</dbReference>
<evidence type="ECO:0000256" key="2">
    <source>
        <dbReference type="ARBA" id="ARBA00004496"/>
    </source>
</evidence>
<evidence type="ECO:0000256" key="5">
    <source>
        <dbReference type="ARBA" id="ARBA00022737"/>
    </source>
</evidence>
<dbReference type="InterPro" id="IPR019734">
    <property type="entry name" value="TPR_rpt"/>
</dbReference>
<keyword evidence="6 8" id="KW-0802">TPR repeat</keyword>
<evidence type="ECO:0000256" key="7">
    <source>
        <dbReference type="ARBA" id="ARBA00023140"/>
    </source>
</evidence>
<dbReference type="SUPFAM" id="SSF48452">
    <property type="entry name" value="TPR-like"/>
    <property type="match status" value="1"/>
</dbReference>
<evidence type="ECO:0000256" key="4">
    <source>
        <dbReference type="ARBA" id="ARBA00022490"/>
    </source>
</evidence>
<comment type="similarity">
    <text evidence="3">Belongs to the peroxisomal targeting signal receptor family.</text>
</comment>
<evidence type="ECO:0008006" key="11">
    <source>
        <dbReference type="Google" id="ProtNLM"/>
    </source>
</evidence>
<dbReference type="AlphaFoldDB" id="A0AAW1UMN2"/>
<feature type="repeat" description="TPR" evidence="8">
    <location>
        <begin position="453"/>
        <end position="486"/>
    </location>
</feature>
<name>A0AAW1UMN2_9CUCU</name>
<dbReference type="Pfam" id="PF13432">
    <property type="entry name" value="TPR_16"/>
    <property type="match status" value="2"/>
</dbReference>
<dbReference type="Proteomes" id="UP001431783">
    <property type="component" value="Unassembled WGS sequence"/>
</dbReference>
<keyword evidence="10" id="KW-1185">Reference proteome</keyword>
<evidence type="ECO:0000313" key="9">
    <source>
        <dbReference type="EMBL" id="KAK9881763.1"/>
    </source>
</evidence>
<dbReference type="PANTHER" id="PTHR10130">
    <property type="entry name" value="PEROXISOMAL TARGETING SIGNAL 1 RECEPTOR PEX5"/>
    <property type="match status" value="1"/>
</dbReference>
<feature type="repeat" description="TPR" evidence="8">
    <location>
        <begin position="309"/>
        <end position="342"/>
    </location>
</feature>
<comment type="subcellular location">
    <subcellularLocation>
        <location evidence="2">Cytoplasm</location>
    </subcellularLocation>
    <subcellularLocation>
        <location evidence="1">Peroxisome</location>
    </subcellularLocation>
</comment>
<evidence type="ECO:0000256" key="1">
    <source>
        <dbReference type="ARBA" id="ARBA00004275"/>
    </source>
</evidence>
<dbReference type="GO" id="GO:0005829">
    <property type="term" value="C:cytosol"/>
    <property type="evidence" value="ECO:0007669"/>
    <property type="project" value="TreeGrafter"/>
</dbReference>
<reference evidence="9 10" key="1">
    <citation type="submission" date="2023-03" db="EMBL/GenBank/DDBJ databases">
        <title>Genome insight into feeding habits of ladybird beetles.</title>
        <authorList>
            <person name="Li H.-S."/>
            <person name="Huang Y.-H."/>
            <person name="Pang H."/>
        </authorList>
    </citation>
    <scope>NUCLEOTIDE SEQUENCE [LARGE SCALE GENOMIC DNA]</scope>
    <source>
        <strain evidence="9">SYSU_2023b</strain>
        <tissue evidence="9">Whole body</tissue>
    </source>
</reference>
<sequence>MNFKHLTEAECGQPSALAQLSTHVTHDRAFSDTHGQLFPNTPADQLVEQFLQETRSLPQTFRMDGLMREMQEIESQKLVLPPVPASAIKEQIQHDSAWAQQYIEDGKVFNANFDHNKIWEEISSREQNIIGHHLNKQYIQNVDLEASMAQQSGHELINNVQDPKFVYSKFMNFMRNVEEGEMKLDDGKLTEREAEIWSDEFLKNAAGAVSADTWANELVNSEDDYNSNIWNGIQEQIKNVERTDEESEESNWVADYQDELYEHYTYSEENPMSDINDPLEKGKQYLAAGDLPTAVLCFEAAVLRTPQKSEAWFYLGRTQAENEQDPNAIAALKKCINLDPTNLPALMALSVSYTNENLYNQACETLFVWLKTNAKYADLVLPNMILTGQVSSLLHPEKLKSVQDLFIRAAQRQPVDIDYEVQCALGVLFNLSGDYDKAVDCFNAALAVKPQDSRLWNRLGATLANGSRPEEAVQAYHRSLTIAPGFIRARYNVGITCIHMSAYKEAAEHFLVALNQQARGRDVTNSGFSAQMSETIWSTLKMCVSLMDRSDLKAAVQSRDLAFLNKVLDVTDEPQA</sequence>
<protein>
    <recommendedName>
        <fullName evidence="11">Peroxisomal targeting signal 1 receptor</fullName>
    </recommendedName>
</protein>
<proteinExistence type="inferred from homology"/>
<evidence type="ECO:0000256" key="8">
    <source>
        <dbReference type="PROSITE-ProRule" id="PRU00339"/>
    </source>
</evidence>
<accession>A0AAW1UMN2</accession>
<evidence type="ECO:0000256" key="3">
    <source>
        <dbReference type="ARBA" id="ARBA00005348"/>
    </source>
</evidence>
<dbReference type="GO" id="GO:0005052">
    <property type="term" value="F:peroxisome matrix targeting signal-1 binding"/>
    <property type="evidence" value="ECO:0007669"/>
    <property type="project" value="TreeGrafter"/>
</dbReference>
<gene>
    <name evidence="9" type="ORF">WA026_017282</name>
</gene>
<dbReference type="EMBL" id="JARQZJ010000070">
    <property type="protein sequence ID" value="KAK9881763.1"/>
    <property type="molecule type" value="Genomic_DNA"/>
</dbReference>
<dbReference type="Gene3D" id="1.25.40.10">
    <property type="entry name" value="Tetratricopeptide repeat domain"/>
    <property type="match status" value="1"/>
</dbReference>
<keyword evidence="7" id="KW-0576">Peroxisome</keyword>